<dbReference type="Gene3D" id="3.10.450.50">
    <property type="match status" value="1"/>
</dbReference>
<dbReference type="RefSeq" id="WP_379567545.1">
    <property type="nucleotide sequence ID" value="NZ_JBHSQK010000047.1"/>
</dbReference>
<organism evidence="3 4">
    <name type="scientific">Pseudonocardia lutea</name>
    <dbReference type="NCBI Taxonomy" id="2172015"/>
    <lineage>
        <taxon>Bacteria</taxon>
        <taxon>Bacillati</taxon>
        <taxon>Actinomycetota</taxon>
        <taxon>Actinomycetes</taxon>
        <taxon>Pseudonocardiales</taxon>
        <taxon>Pseudonocardiaceae</taxon>
        <taxon>Pseudonocardia</taxon>
    </lineage>
</organism>
<sequence>MSHSAVGPDDHRRIERLVHLYAYHLDAGDFRALGSLFARADLYVGEDLVAAKDPAAVSALWERFVRRYPEGTPQTHHVSTNLLVEAEGPDRARAHSYILVFQAAPGFPLQPLTAGDYLDRFARDPHGEWHFTERRIGNHLFGDMSHHLLEPMPEPRTARPQRWERTPG</sequence>
<accession>A0ABW1ICQ4</accession>
<keyword evidence="4" id="KW-1185">Reference proteome</keyword>
<protein>
    <submittedName>
        <fullName evidence="3">Nuclear transport factor 2 family protein</fullName>
    </submittedName>
</protein>
<reference evidence="4" key="1">
    <citation type="journal article" date="2019" name="Int. J. Syst. Evol. Microbiol.">
        <title>The Global Catalogue of Microorganisms (GCM) 10K type strain sequencing project: providing services to taxonomists for standard genome sequencing and annotation.</title>
        <authorList>
            <consortium name="The Broad Institute Genomics Platform"/>
            <consortium name="The Broad Institute Genome Sequencing Center for Infectious Disease"/>
            <person name="Wu L."/>
            <person name="Ma J."/>
        </authorList>
    </citation>
    <scope>NUCLEOTIDE SEQUENCE [LARGE SCALE GENOMIC DNA]</scope>
    <source>
        <strain evidence="4">CGMCC 4.7397</strain>
    </source>
</reference>
<dbReference type="InterPro" id="IPR032710">
    <property type="entry name" value="NTF2-like_dom_sf"/>
</dbReference>
<gene>
    <name evidence="3" type="ORF">ACFQH9_19260</name>
</gene>
<evidence type="ECO:0000259" key="2">
    <source>
        <dbReference type="Pfam" id="PF13577"/>
    </source>
</evidence>
<dbReference type="InterPro" id="IPR037401">
    <property type="entry name" value="SnoaL-like"/>
</dbReference>
<comment type="caution">
    <text evidence="3">The sequence shown here is derived from an EMBL/GenBank/DDBJ whole genome shotgun (WGS) entry which is preliminary data.</text>
</comment>
<dbReference type="Proteomes" id="UP001596119">
    <property type="component" value="Unassembled WGS sequence"/>
</dbReference>
<dbReference type="SUPFAM" id="SSF54427">
    <property type="entry name" value="NTF2-like"/>
    <property type="match status" value="1"/>
</dbReference>
<dbReference type="EMBL" id="JBHSQK010000047">
    <property type="protein sequence ID" value="MFC5950411.1"/>
    <property type="molecule type" value="Genomic_DNA"/>
</dbReference>
<evidence type="ECO:0000313" key="4">
    <source>
        <dbReference type="Proteomes" id="UP001596119"/>
    </source>
</evidence>
<dbReference type="CDD" id="cd00531">
    <property type="entry name" value="NTF2_like"/>
    <property type="match status" value="1"/>
</dbReference>
<feature type="domain" description="SnoaL-like" evidence="2">
    <location>
        <begin position="10"/>
        <end position="135"/>
    </location>
</feature>
<feature type="region of interest" description="Disordered" evidence="1">
    <location>
        <begin position="147"/>
        <end position="168"/>
    </location>
</feature>
<name>A0ABW1ICQ4_9PSEU</name>
<evidence type="ECO:0000256" key="1">
    <source>
        <dbReference type="SAM" id="MobiDB-lite"/>
    </source>
</evidence>
<dbReference type="Pfam" id="PF13577">
    <property type="entry name" value="SnoaL_4"/>
    <property type="match status" value="1"/>
</dbReference>
<proteinExistence type="predicted"/>
<evidence type="ECO:0000313" key="3">
    <source>
        <dbReference type="EMBL" id="MFC5950411.1"/>
    </source>
</evidence>